<organism evidence="1 2">
    <name type="scientific">Ogataea polymorpha</name>
    <dbReference type="NCBI Taxonomy" id="460523"/>
    <lineage>
        <taxon>Eukaryota</taxon>
        <taxon>Fungi</taxon>
        <taxon>Dikarya</taxon>
        <taxon>Ascomycota</taxon>
        <taxon>Saccharomycotina</taxon>
        <taxon>Pichiomycetes</taxon>
        <taxon>Pichiales</taxon>
        <taxon>Pichiaceae</taxon>
        <taxon>Ogataea</taxon>
    </lineage>
</organism>
<proteinExistence type="predicted"/>
<reference evidence="1" key="1">
    <citation type="journal article" date="2021" name="Open Biol.">
        <title>Shared evolutionary footprints suggest mitochondrial oxidative damage underlies multiple complex I losses in fungi.</title>
        <authorList>
            <person name="Schikora-Tamarit M.A."/>
            <person name="Marcet-Houben M."/>
            <person name="Nosek J."/>
            <person name="Gabaldon T."/>
        </authorList>
    </citation>
    <scope>NUCLEOTIDE SEQUENCE</scope>
    <source>
        <strain evidence="1">NCAIM Y.01608</strain>
    </source>
</reference>
<sequence>MKISALYAREKGSDLASSSVKLNALTRWMENSTERPRQIRMLTSDTAFNEIPPRTMAPPMLTRIETMFTTRIIEFRNEPRRNELVT</sequence>
<name>A0A9P8PU18_9ASCO</name>
<gene>
    <name evidence="1" type="ORF">OGATHE_000868</name>
</gene>
<dbReference type="AlphaFoldDB" id="A0A9P8PU18"/>
<keyword evidence="2" id="KW-1185">Reference proteome</keyword>
<evidence type="ECO:0000313" key="2">
    <source>
        <dbReference type="Proteomes" id="UP000788993"/>
    </source>
</evidence>
<comment type="caution">
    <text evidence="1">The sequence shown here is derived from an EMBL/GenBank/DDBJ whole genome shotgun (WGS) entry which is preliminary data.</text>
</comment>
<protein>
    <submittedName>
        <fullName evidence="1">Uncharacterized protein</fullName>
    </submittedName>
</protein>
<accession>A0A9P8PU18</accession>
<dbReference type="Proteomes" id="UP000788993">
    <property type="component" value="Unassembled WGS sequence"/>
</dbReference>
<reference evidence="1" key="2">
    <citation type="submission" date="2021-01" db="EMBL/GenBank/DDBJ databases">
        <authorList>
            <person name="Schikora-Tamarit M.A."/>
        </authorList>
    </citation>
    <scope>NUCLEOTIDE SEQUENCE</scope>
    <source>
        <strain evidence="1">NCAIM Y.01608</strain>
    </source>
</reference>
<evidence type="ECO:0000313" key="1">
    <source>
        <dbReference type="EMBL" id="KAH3677394.1"/>
    </source>
</evidence>
<dbReference type="EMBL" id="JAEUBD010000108">
    <property type="protein sequence ID" value="KAH3677394.1"/>
    <property type="molecule type" value="Genomic_DNA"/>
</dbReference>